<dbReference type="InterPro" id="IPR050966">
    <property type="entry name" value="Glutamyl_endopeptidase"/>
</dbReference>
<comment type="similarity">
    <text evidence="1">Belongs to the peptidase S1 family.</text>
</comment>
<dbReference type="GO" id="GO:0006508">
    <property type="term" value="P:proteolysis"/>
    <property type="evidence" value="ECO:0007669"/>
    <property type="project" value="InterPro"/>
</dbReference>
<dbReference type="InterPro" id="IPR043504">
    <property type="entry name" value="Peptidase_S1_PA_chymotrypsin"/>
</dbReference>
<evidence type="ECO:0000313" key="4">
    <source>
        <dbReference type="EMBL" id="RMX46922.1"/>
    </source>
</evidence>
<reference evidence="4 5" key="1">
    <citation type="journal article" date="2018" name="Sci. Rep.">
        <title>Comparative analysis of the Pocillopora damicornis genome highlights role of immune system in coral evolution.</title>
        <authorList>
            <person name="Cunning R."/>
            <person name="Bay R.A."/>
            <person name="Gillette P."/>
            <person name="Baker A.C."/>
            <person name="Traylor-Knowles N."/>
        </authorList>
    </citation>
    <scope>NUCLEOTIDE SEQUENCE [LARGE SCALE GENOMIC DNA]</scope>
    <source>
        <strain evidence="4">RSMAS</strain>
        <tissue evidence="4">Whole animal</tissue>
    </source>
</reference>
<dbReference type="InterPro" id="IPR018114">
    <property type="entry name" value="TRYPSIN_HIS"/>
</dbReference>
<evidence type="ECO:0000256" key="2">
    <source>
        <dbReference type="ARBA" id="ARBA00022729"/>
    </source>
</evidence>
<evidence type="ECO:0000313" key="5">
    <source>
        <dbReference type="Proteomes" id="UP000275408"/>
    </source>
</evidence>
<dbReference type="Proteomes" id="UP000275408">
    <property type="component" value="Unassembled WGS sequence"/>
</dbReference>
<dbReference type="SUPFAM" id="SSF50494">
    <property type="entry name" value="Trypsin-like serine proteases"/>
    <property type="match status" value="1"/>
</dbReference>
<dbReference type="Gene3D" id="2.40.10.10">
    <property type="entry name" value="Trypsin-like serine proteases"/>
    <property type="match status" value="2"/>
</dbReference>
<protein>
    <recommendedName>
        <fullName evidence="3">Peptidase S1 domain-containing protein</fullName>
    </recommendedName>
</protein>
<dbReference type="OrthoDB" id="10037376at2759"/>
<keyword evidence="2" id="KW-0732">Signal</keyword>
<feature type="domain" description="Peptidase S1" evidence="3">
    <location>
        <begin position="78"/>
        <end position="306"/>
    </location>
</feature>
<dbReference type="PROSITE" id="PS00134">
    <property type="entry name" value="TRYPSIN_HIS"/>
    <property type="match status" value="1"/>
</dbReference>
<proteinExistence type="inferred from homology"/>
<gene>
    <name evidence="4" type="ORF">pdam_00022113</name>
</gene>
<evidence type="ECO:0000259" key="3">
    <source>
        <dbReference type="PROSITE" id="PS50240"/>
    </source>
</evidence>
<dbReference type="PANTHER" id="PTHR15462:SF8">
    <property type="entry name" value="SERINE PROTEASE"/>
    <property type="match status" value="1"/>
</dbReference>
<keyword evidence="5" id="KW-1185">Reference proteome</keyword>
<dbReference type="AlphaFoldDB" id="A0A3M6TZV6"/>
<dbReference type="InterPro" id="IPR009003">
    <property type="entry name" value="Peptidase_S1_PA"/>
</dbReference>
<dbReference type="InterPro" id="IPR001254">
    <property type="entry name" value="Trypsin_dom"/>
</dbReference>
<dbReference type="EMBL" id="RCHS01002523">
    <property type="protein sequence ID" value="RMX46922.1"/>
    <property type="molecule type" value="Genomic_DNA"/>
</dbReference>
<sequence length="315" mass="35935">RSELKWNPEENWLIQRWLVKKMLCSRILFVFILSDFISCRGFENDYQDAVNLNEVEIKKATFEQENADEFDKYKRKSIVGSDDRMRVKPESTQRLPFGAMVKVKISPSAGSCSGVLVGPRHVLSAAHCFHNGNELLAPRRSLNVGVLQSNQRFTWYRVRQVSLPRAWYGTTPMNPEIDYAILTLKRPHGRPYLRIKAFSMKNLQQFSAMHFACFPNDKRENSMWYSSCPVGWQPNSTTYRTVIMNTCDAAGGCSGAGVYVLNNRNQNRYVIGVLSGTVNSKAKNVMTRLTSKKVKEICRWIGRLAKSGCRTSGIQ</sequence>
<dbReference type="PROSITE" id="PS50240">
    <property type="entry name" value="TRYPSIN_DOM"/>
    <property type="match status" value="1"/>
</dbReference>
<evidence type="ECO:0000256" key="1">
    <source>
        <dbReference type="ARBA" id="ARBA00007664"/>
    </source>
</evidence>
<organism evidence="4 5">
    <name type="scientific">Pocillopora damicornis</name>
    <name type="common">Cauliflower coral</name>
    <name type="synonym">Millepora damicornis</name>
    <dbReference type="NCBI Taxonomy" id="46731"/>
    <lineage>
        <taxon>Eukaryota</taxon>
        <taxon>Metazoa</taxon>
        <taxon>Cnidaria</taxon>
        <taxon>Anthozoa</taxon>
        <taxon>Hexacorallia</taxon>
        <taxon>Scleractinia</taxon>
        <taxon>Astrocoeniina</taxon>
        <taxon>Pocilloporidae</taxon>
        <taxon>Pocillopora</taxon>
    </lineage>
</organism>
<dbReference type="Pfam" id="PF00089">
    <property type="entry name" value="Trypsin"/>
    <property type="match status" value="1"/>
</dbReference>
<feature type="non-terminal residue" evidence="4">
    <location>
        <position position="1"/>
    </location>
</feature>
<dbReference type="PANTHER" id="PTHR15462">
    <property type="entry name" value="SERINE PROTEASE"/>
    <property type="match status" value="1"/>
</dbReference>
<comment type="caution">
    <text evidence="4">The sequence shown here is derived from an EMBL/GenBank/DDBJ whole genome shotgun (WGS) entry which is preliminary data.</text>
</comment>
<dbReference type="GO" id="GO:0004252">
    <property type="term" value="F:serine-type endopeptidase activity"/>
    <property type="evidence" value="ECO:0007669"/>
    <property type="project" value="InterPro"/>
</dbReference>
<accession>A0A3M6TZV6</accession>
<name>A0A3M6TZV6_POCDA</name>